<proteinExistence type="predicted"/>
<dbReference type="Pfam" id="PF09084">
    <property type="entry name" value="NMT1"/>
    <property type="match status" value="1"/>
</dbReference>
<dbReference type="PANTHER" id="PTHR30024">
    <property type="entry name" value="ALIPHATIC SULFONATES-BINDING PROTEIN-RELATED"/>
    <property type="match status" value="1"/>
</dbReference>
<dbReference type="Gene3D" id="3.40.190.10">
    <property type="entry name" value="Periplasmic binding protein-like II"/>
    <property type="match status" value="2"/>
</dbReference>
<feature type="signal peptide" evidence="1">
    <location>
        <begin position="1"/>
        <end position="26"/>
    </location>
</feature>
<reference evidence="3 4" key="1">
    <citation type="submission" date="2019-11" db="EMBL/GenBank/DDBJ databases">
        <title>Pseudooceanicola pacifica sp. nov., isolated from deep-sea sediment of the Pacific Ocean.</title>
        <authorList>
            <person name="Lyu L."/>
        </authorList>
    </citation>
    <scope>NUCLEOTIDE SEQUENCE [LARGE SCALE GENOMIC DNA]</scope>
    <source>
        <strain evidence="3 4">216_PA32_1</strain>
    </source>
</reference>
<protein>
    <recommendedName>
        <fullName evidence="2">SsuA/THI5-like domain-containing protein</fullName>
    </recommendedName>
</protein>
<evidence type="ECO:0000313" key="4">
    <source>
        <dbReference type="Proteomes" id="UP000443843"/>
    </source>
</evidence>
<dbReference type="Proteomes" id="UP000443843">
    <property type="component" value="Unassembled WGS sequence"/>
</dbReference>
<organism evidence="3 4">
    <name type="scientific">Pseudooceanicola pacificus</name>
    <dbReference type="NCBI Taxonomy" id="2676438"/>
    <lineage>
        <taxon>Bacteria</taxon>
        <taxon>Pseudomonadati</taxon>
        <taxon>Pseudomonadota</taxon>
        <taxon>Alphaproteobacteria</taxon>
        <taxon>Rhodobacterales</taxon>
        <taxon>Paracoccaceae</taxon>
        <taxon>Pseudooceanicola</taxon>
    </lineage>
</organism>
<dbReference type="SUPFAM" id="SSF53850">
    <property type="entry name" value="Periplasmic binding protein-like II"/>
    <property type="match status" value="1"/>
</dbReference>
<dbReference type="AlphaFoldDB" id="A0A844WD51"/>
<accession>A0A844WD51</accession>
<feature type="domain" description="SsuA/THI5-like" evidence="2">
    <location>
        <begin position="42"/>
        <end position="268"/>
    </location>
</feature>
<gene>
    <name evidence="3" type="ORF">GLS40_09570</name>
</gene>
<evidence type="ECO:0000259" key="2">
    <source>
        <dbReference type="Pfam" id="PF09084"/>
    </source>
</evidence>
<dbReference type="InterPro" id="IPR015168">
    <property type="entry name" value="SsuA/THI5"/>
</dbReference>
<sequence length="341" mass="36148">MKLLTTMMSAGAAAAMALSVAIPARADEKVVFAQSGDVILWAPLYIARERGYLADEGIDAEAITVKGGPATLAAVEAGNAQIALGFPATPITAFTKGIGVTLFGSLSTEYVASLVVQGDVAKDLGITQDMSVKDKIGKLKGHSIATNAAGSAADYLLQNLVRYAGMQPDRDMTITPVGDTSAVLAAFERKRIDGFMATPPSDRLAMDNFGAVKLIDFTRGEYEGVAGIQYVAMSASTDWLATHGDTAAAVLRAMDKALALIHDNPEEAKASVRTFFKDMDDTIFEAGWDGTVGSFPANAKIREDSIVKILNFMELMSGAKVDVNMADIYTNQYYEMSLSGQ</sequence>
<evidence type="ECO:0000256" key="1">
    <source>
        <dbReference type="SAM" id="SignalP"/>
    </source>
</evidence>
<dbReference type="EMBL" id="WNXQ01000004">
    <property type="protein sequence ID" value="MWB78272.1"/>
    <property type="molecule type" value="Genomic_DNA"/>
</dbReference>
<name>A0A844WD51_9RHOB</name>
<feature type="chain" id="PRO_5032616600" description="SsuA/THI5-like domain-containing protein" evidence="1">
    <location>
        <begin position="27"/>
        <end position="341"/>
    </location>
</feature>
<dbReference type="RefSeq" id="WP_160382533.1">
    <property type="nucleotide sequence ID" value="NZ_WNXQ01000004.1"/>
</dbReference>
<comment type="caution">
    <text evidence="3">The sequence shown here is derived from an EMBL/GenBank/DDBJ whole genome shotgun (WGS) entry which is preliminary data.</text>
</comment>
<evidence type="ECO:0000313" key="3">
    <source>
        <dbReference type="EMBL" id="MWB78272.1"/>
    </source>
</evidence>
<keyword evidence="4" id="KW-1185">Reference proteome</keyword>
<keyword evidence="1" id="KW-0732">Signal</keyword>